<comment type="caution">
    <text evidence="1">The sequence shown here is derived from an EMBL/GenBank/DDBJ whole genome shotgun (WGS) entry which is preliminary data.</text>
</comment>
<sequence>MRIVEVLCQLLYPVSAAGAAYALRHVPRARRPYSP</sequence>
<keyword evidence="2" id="KW-1185">Reference proteome</keyword>
<evidence type="ECO:0000313" key="1">
    <source>
        <dbReference type="EMBL" id="TWE17116.1"/>
    </source>
</evidence>
<gene>
    <name evidence="1" type="ORF">FB465_2121</name>
</gene>
<dbReference type="EMBL" id="VIVR01000001">
    <property type="protein sequence ID" value="TWE17116.1"/>
    <property type="molecule type" value="Genomic_DNA"/>
</dbReference>
<evidence type="ECO:0000313" key="2">
    <source>
        <dbReference type="Proteomes" id="UP000318416"/>
    </source>
</evidence>
<dbReference type="Proteomes" id="UP000318416">
    <property type="component" value="Unassembled WGS sequence"/>
</dbReference>
<organism evidence="1 2">
    <name type="scientific">Kitasatospora atroaurantiaca</name>
    <dbReference type="NCBI Taxonomy" id="285545"/>
    <lineage>
        <taxon>Bacteria</taxon>
        <taxon>Bacillati</taxon>
        <taxon>Actinomycetota</taxon>
        <taxon>Actinomycetes</taxon>
        <taxon>Kitasatosporales</taxon>
        <taxon>Streptomycetaceae</taxon>
        <taxon>Kitasatospora</taxon>
    </lineage>
</organism>
<proteinExistence type="predicted"/>
<accession>A0A561ENB8</accession>
<reference evidence="1 2" key="1">
    <citation type="submission" date="2019-06" db="EMBL/GenBank/DDBJ databases">
        <title>Sequencing the genomes of 1000 actinobacteria strains.</title>
        <authorList>
            <person name="Klenk H.-P."/>
        </authorList>
    </citation>
    <scope>NUCLEOTIDE SEQUENCE [LARGE SCALE GENOMIC DNA]</scope>
    <source>
        <strain evidence="1 2">DSM 41649</strain>
    </source>
</reference>
<protein>
    <submittedName>
        <fullName evidence="1">Uncharacterized protein</fullName>
    </submittedName>
</protein>
<name>A0A561ENB8_9ACTN</name>
<dbReference type="AlphaFoldDB" id="A0A561ENB8"/>